<protein>
    <submittedName>
        <fullName evidence="2">Uncharacterized protein</fullName>
    </submittedName>
</protein>
<organism evidence="2 3">
    <name type="scientific">Roridomyces roridus</name>
    <dbReference type="NCBI Taxonomy" id="1738132"/>
    <lineage>
        <taxon>Eukaryota</taxon>
        <taxon>Fungi</taxon>
        <taxon>Dikarya</taxon>
        <taxon>Basidiomycota</taxon>
        <taxon>Agaricomycotina</taxon>
        <taxon>Agaricomycetes</taxon>
        <taxon>Agaricomycetidae</taxon>
        <taxon>Agaricales</taxon>
        <taxon>Marasmiineae</taxon>
        <taxon>Mycenaceae</taxon>
        <taxon>Roridomyces</taxon>
    </lineage>
</organism>
<evidence type="ECO:0000313" key="3">
    <source>
        <dbReference type="Proteomes" id="UP001221142"/>
    </source>
</evidence>
<name>A0AAD7BPW5_9AGAR</name>
<reference evidence="2" key="1">
    <citation type="submission" date="2023-03" db="EMBL/GenBank/DDBJ databases">
        <title>Massive genome expansion in bonnet fungi (Mycena s.s.) driven by repeated elements and novel gene families across ecological guilds.</title>
        <authorList>
            <consortium name="Lawrence Berkeley National Laboratory"/>
            <person name="Harder C.B."/>
            <person name="Miyauchi S."/>
            <person name="Viragh M."/>
            <person name="Kuo A."/>
            <person name="Thoen E."/>
            <person name="Andreopoulos B."/>
            <person name="Lu D."/>
            <person name="Skrede I."/>
            <person name="Drula E."/>
            <person name="Henrissat B."/>
            <person name="Morin E."/>
            <person name="Kohler A."/>
            <person name="Barry K."/>
            <person name="LaButti K."/>
            <person name="Morin E."/>
            <person name="Salamov A."/>
            <person name="Lipzen A."/>
            <person name="Mereny Z."/>
            <person name="Hegedus B."/>
            <person name="Baldrian P."/>
            <person name="Stursova M."/>
            <person name="Weitz H."/>
            <person name="Taylor A."/>
            <person name="Grigoriev I.V."/>
            <person name="Nagy L.G."/>
            <person name="Martin F."/>
            <person name="Kauserud H."/>
        </authorList>
    </citation>
    <scope>NUCLEOTIDE SEQUENCE</scope>
    <source>
        <strain evidence="2">9284</strain>
    </source>
</reference>
<feature type="region of interest" description="Disordered" evidence="1">
    <location>
        <begin position="36"/>
        <end position="121"/>
    </location>
</feature>
<feature type="compositionally biased region" description="Polar residues" evidence="1">
    <location>
        <begin position="36"/>
        <end position="45"/>
    </location>
</feature>
<accession>A0AAD7BPW5</accession>
<evidence type="ECO:0000313" key="2">
    <source>
        <dbReference type="EMBL" id="KAJ7627221.1"/>
    </source>
</evidence>
<gene>
    <name evidence="2" type="ORF">FB45DRAFT_868456</name>
</gene>
<dbReference type="AlphaFoldDB" id="A0AAD7BPW5"/>
<evidence type="ECO:0000256" key="1">
    <source>
        <dbReference type="SAM" id="MobiDB-lite"/>
    </source>
</evidence>
<sequence length="121" mass="12656">MSSPEAPPEPPAPPPQVICTCLYCSTQTVVVNGISQPGCEVSSNTRTDHLKKAAKKKKATTQRSKEQPPPQATRPTPESSPGARKPSYVGPPATAEMTARCVGMAADQRGHQSQEAGFASG</sequence>
<proteinExistence type="predicted"/>
<keyword evidence="3" id="KW-1185">Reference proteome</keyword>
<dbReference type="EMBL" id="JARKIF010000011">
    <property type="protein sequence ID" value="KAJ7627221.1"/>
    <property type="molecule type" value="Genomic_DNA"/>
</dbReference>
<dbReference type="Proteomes" id="UP001221142">
    <property type="component" value="Unassembled WGS sequence"/>
</dbReference>
<comment type="caution">
    <text evidence="2">The sequence shown here is derived from an EMBL/GenBank/DDBJ whole genome shotgun (WGS) entry which is preliminary data.</text>
</comment>